<evidence type="ECO:0000313" key="4">
    <source>
        <dbReference type="Proteomes" id="UP001501476"/>
    </source>
</evidence>
<dbReference type="PANTHER" id="PTHR43777:SF1">
    <property type="entry name" value="MOLYBDENUM COFACTOR CYTIDYLYLTRANSFERASE"/>
    <property type="match status" value="1"/>
</dbReference>
<evidence type="ECO:0000256" key="1">
    <source>
        <dbReference type="ARBA" id="ARBA00022842"/>
    </source>
</evidence>
<sequence length="198" mass="21668">MALEKVAPIILAAGKSTRFGSNKLLAEVEFKGIRQALLLHTLSPWLDVFERVYLVTPKENQLIEEACHSIDHSIEFIKAEQSELGMGHSLAAGVEACHSSQGYLIGLADMPMIEPEILENLVNKLEQGFPIAAPYFEGRRGHPVAFSQIYRDALLALSGDVGAKSILLENEKLIEKVNVKSSSVLTDIDLKSDLSVLS</sequence>
<dbReference type="CDD" id="cd04182">
    <property type="entry name" value="GT_2_like_f"/>
    <property type="match status" value="1"/>
</dbReference>
<comment type="caution">
    <text evidence="3">The sequence shown here is derived from an EMBL/GenBank/DDBJ whole genome shotgun (WGS) entry which is preliminary data.</text>
</comment>
<organism evidence="3 4">
    <name type="scientific">Methylophaga marina</name>
    <dbReference type="NCBI Taxonomy" id="45495"/>
    <lineage>
        <taxon>Bacteria</taxon>
        <taxon>Pseudomonadati</taxon>
        <taxon>Pseudomonadota</taxon>
        <taxon>Gammaproteobacteria</taxon>
        <taxon>Thiotrichales</taxon>
        <taxon>Piscirickettsiaceae</taxon>
        <taxon>Methylophaga</taxon>
    </lineage>
</organism>
<dbReference type="Gene3D" id="3.90.550.10">
    <property type="entry name" value="Spore Coat Polysaccharide Biosynthesis Protein SpsA, Chain A"/>
    <property type="match status" value="1"/>
</dbReference>
<gene>
    <name evidence="3" type="ORF">GCM10008964_23180</name>
</gene>
<evidence type="ECO:0000313" key="3">
    <source>
        <dbReference type="EMBL" id="GAA0231395.1"/>
    </source>
</evidence>
<proteinExistence type="predicted"/>
<protein>
    <submittedName>
        <fullName evidence="3">Nucleotidyltransferase family protein</fullName>
    </submittedName>
</protein>
<accession>A0ABP3DIX9</accession>
<dbReference type="InterPro" id="IPR029044">
    <property type="entry name" value="Nucleotide-diphossugar_trans"/>
</dbReference>
<keyword evidence="4" id="KW-1185">Reference proteome</keyword>
<keyword evidence="1" id="KW-0460">Magnesium</keyword>
<reference evidence="4" key="1">
    <citation type="journal article" date="2019" name="Int. J. Syst. Evol. Microbiol.">
        <title>The Global Catalogue of Microorganisms (GCM) 10K type strain sequencing project: providing services to taxonomists for standard genome sequencing and annotation.</title>
        <authorList>
            <consortium name="The Broad Institute Genomics Platform"/>
            <consortium name="The Broad Institute Genome Sequencing Center for Infectious Disease"/>
            <person name="Wu L."/>
            <person name="Ma J."/>
        </authorList>
    </citation>
    <scope>NUCLEOTIDE SEQUENCE [LARGE SCALE GENOMIC DNA]</scope>
    <source>
        <strain evidence="4">JCM 6886</strain>
    </source>
</reference>
<dbReference type="PANTHER" id="PTHR43777">
    <property type="entry name" value="MOLYBDENUM COFACTOR CYTIDYLYLTRANSFERASE"/>
    <property type="match status" value="1"/>
</dbReference>
<feature type="domain" description="MobA-like NTP transferase" evidence="2">
    <location>
        <begin position="9"/>
        <end position="170"/>
    </location>
</feature>
<dbReference type="InterPro" id="IPR025877">
    <property type="entry name" value="MobA-like_NTP_Trfase"/>
</dbReference>
<dbReference type="Pfam" id="PF12804">
    <property type="entry name" value="NTP_transf_3"/>
    <property type="match status" value="1"/>
</dbReference>
<name>A0ABP3DIX9_9GAMM</name>
<dbReference type="Proteomes" id="UP001501476">
    <property type="component" value="Unassembled WGS sequence"/>
</dbReference>
<dbReference type="EMBL" id="BAAADG010000018">
    <property type="protein sequence ID" value="GAA0231395.1"/>
    <property type="molecule type" value="Genomic_DNA"/>
</dbReference>
<evidence type="ECO:0000259" key="2">
    <source>
        <dbReference type="Pfam" id="PF12804"/>
    </source>
</evidence>
<dbReference type="SUPFAM" id="SSF53448">
    <property type="entry name" value="Nucleotide-diphospho-sugar transferases"/>
    <property type="match status" value="1"/>
</dbReference>
<dbReference type="RefSeq" id="WP_286305906.1">
    <property type="nucleotide sequence ID" value="NZ_AP027741.1"/>
</dbReference>